<dbReference type="AlphaFoldDB" id="A0A401QCK1"/>
<comment type="catalytic activity">
    <reaction evidence="1 5">
        <text>Random hydrolysis of (1-&gt;4)-linkages between N-acetyl-beta-D-glucosamine and D-glucuronate residues in hyaluronate.</text>
        <dbReference type="EC" id="3.2.1.35"/>
    </reaction>
</comment>
<reference evidence="6 7" key="1">
    <citation type="journal article" date="2018" name="Nat. Ecol. Evol.">
        <title>Shark genomes provide insights into elasmobranch evolution and the origin of vertebrates.</title>
        <authorList>
            <person name="Hara Y"/>
            <person name="Yamaguchi K"/>
            <person name="Onimaru K"/>
            <person name="Kadota M"/>
            <person name="Koyanagi M"/>
            <person name="Keeley SD"/>
            <person name="Tatsumi K"/>
            <person name="Tanaka K"/>
            <person name="Motone F"/>
            <person name="Kageyama Y"/>
            <person name="Nozu R"/>
            <person name="Adachi N"/>
            <person name="Nishimura O"/>
            <person name="Nakagawa R"/>
            <person name="Tanegashima C"/>
            <person name="Kiyatake I"/>
            <person name="Matsumoto R"/>
            <person name="Murakumo K"/>
            <person name="Nishida K"/>
            <person name="Terakita A"/>
            <person name="Kuratani S"/>
            <person name="Sato K"/>
            <person name="Hyodo S Kuraku.S."/>
        </authorList>
    </citation>
    <scope>NUCLEOTIDE SEQUENCE [LARGE SCALE GENOMIC DNA]</scope>
</reference>
<evidence type="ECO:0000313" key="7">
    <source>
        <dbReference type="Proteomes" id="UP000288216"/>
    </source>
</evidence>
<keyword evidence="7" id="KW-1185">Reference proteome</keyword>
<comment type="caution">
    <text evidence="6">The sequence shown here is derived from an EMBL/GenBank/DDBJ whole genome shotgun (WGS) entry which is preliminary data.</text>
</comment>
<dbReference type="GO" id="GO:0031410">
    <property type="term" value="C:cytoplasmic vesicle"/>
    <property type="evidence" value="ECO:0007669"/>
    <property type="project" value="TreeGrafter"/>
</dbReference>
<gene>
    <name evidence="6" type="ORF">scyTo_0023406</name>
</gene>
<accession>A0A401QCK1</accession>
<dbReference type="InterPro" id="IPR018155">
    <property type="entry name" value="Hyaluronidase"/>
</dbReference>
<dbReference type="InterPro" id="IPR017853">
    <property type="entry name" value="GH"/>
</dbReference>
<organism evidence="6 7">
    <name type="scientific">Scyliorhinus torazame</name>
    <name type="common">Cloudy catshark</name>
    <name type="synonym">Catulus torazame</name>
    <dbReference type="NCBI Taxonomy" id="75743"/>
    <lineage>
        <taxon>Eukaryota</taxon>
        <taxon>Metazoa</taxon>
        <taxon>Chordata</taxon>
        <taxon>Craniata</taxon>
        <taxon>Vertebrata</taxon>
        <taxon>Chondrichthyes</taxon>
        <taxon>Elasmobranchii</taxon>
        <taxon>Galeomorphii</taxon>
        <taxon>Galeoidea</taxon>
        <taxon>Carcharhiniformes</taxon>
        <taxon>Scyliorhinidae</taxon>
        <taxon>Scyliorhinus</taxon>
    </lineage>
</organism>
<dbReference type="GO" id="GO:0030214">
    <property type="term" value="P:hyaluronan catabolic process"/>
    <property type="evidence" value="ECO:0007669"/>
    <property type="project" value="TreeGrafter"/>
</dbReference>
<dbReference type="Pfam" id="PF01630">
    <property type="entry name" value="Glyco_hydro_56"/>
    <property type="match status" value="1"/>
</dbReference>
<dbReference type="GO" id="GO:0004415">
    <property type="term" value="F:hyalurononglucosaminidase activity"/>
    <property type="evidence" value="ECO:0007669"/>
    <property type="project" value="UniProtKB-UniRule"/>
</dbReference>
<dbReference type="PRINTS" id="PR00846">
    <property type="entry name" value="GLHYDRLASE56"/>
</dbReference>
<evidence type="ECO:0000256" key="4">
    <source>
        <dbReference type="ARBA" id="ARBA00023295"/>
    </source>
</evidence>
<dbReference type="Gene3D" id="3.20.20.70">
    <property type="entry name" value="Aldolase class I"/>
    <property type="match status" value="1"/>
</dbReference>
<protein>
    <recommendedName>
        <fullName evidence="5">Hyaluronidase</fullName>
        <ecNumber evidence="5">3.2.1.35</ecNumber>
    </recommendedName>
</protein>
<dbReference type="SUPFAM" id="SSF51445">
    <property type="entry name" value="(Trans)glycosidases"/>
    <property type="match status" value="1"/>
</dbReference>
<evidence type="ECO:0000256" key="5">
    <source>
        <dbReference type="RuleBase" id="RU610713"/>
    </source>
</evidence>
<keyword evidence="4 5" id="KW-0326">Glycosidase</keyword>
<evidence type="ECO:0000256" key="1">
    <source>
        <dbReference type="ARBA" id="ARBA00000251"/>
    </source>
</evidence>
<comment type="similarity">
    <text evidence="2 5">Belongs to the glycosyl hydrolase 56 family.</text>
</comment>
<name>A0A401QCK1_SCYTO</name>
<dbReference type="PANTHER" id="PTHR11769">
    <property type="entry name" value="HYALURONIDASE"/>
    <property type="match status" value="1"/>
</dbReference>
<dbReference type="STRING" id="75743.A0A401QCK1"/>
<sequence length="236" mass="28007">MGGNITIFYIEQFGKYPHYDKGHTVNGGLPQNTSLTGHIKKMEADIKRYLPSSSYRGLAIIDWEEWRPQWVRNWGSKSIYRDKSLELVQAKHSLWTADQILEKAKWEFDTAARNFMGQTLNVAHIRRPQALWGYYLFPDCYNYHYNNDFSHYDGKCPKVEFGRNDQLHWLWEKSKALYPSIYMEEILKSSEQGKRFVRARVQEAMRVSLMTKSKYALPVFVYTRSHYAYTFKPMTQ</sequence>
<proteinExistence type="inferred from homology"/>
<keyword evidence="5" id="KW-0378">Hydrolase</keyword>
<dbReference type="GO" id="GO:0005975">
    <property type="term" value="P:carbohydrate metabolic process"/>
    <property type="evidence" value="ECO:0007669"/>
    <property type="project" value="InterPro"/>
</dbReference>
<evidence type="ECO:0000256" key="2">
    <source>
        <dbReference type="ARBA" id="ARBA00008871"/>
    </source>
</evidence>
<dbReference type="EC" id="3.2.1.35" evidence="5"/>
<dbReference type="PANTHER" id="PTHR11769:SF37">
    <property type="entry name" value="HYALURONIDASE"/>
    <property type="match status" value="1"/>
</dbReference>
<evidence type="ECO:0000256" key="3">
    <source>
        <dbReference type="ARBA" id="ARBA00023157"/>
    </source>
</evidence>
<feature type="non-terminal residue" evidence="6">
    <location>
        <position position="236"/>
    </location>
</feature>
<dbReference type="Proteomes" id="UP000288216">
    <property type="component" value="Unassembled WGS sequence"/>
</dbReference>
<dbReference type="OMA" id="ENDRIKW"/>
<dbReference type="InterPro" id="IPR013785">
    <property type="entry name" value="Aldolase_TIM"/>
</dbReference>
<dbReference type="OrthoDB" id="5796153at2759"/>
<evidence type="ECO:0000313" key="6">
    <source>
        <dbReference type="EMBL" id="GCB83101.1"/>
    </source>
</evidence>
<dbReference type="EMBL" id="BFAA01029050">
    <property type="protein sequence ID" value="GCB83101.1"/>
    <property type="molecule type" value="Genomic_DNA"/>
</dbReference>
<keyword evidence="3" id="KW-1015">Disulfide bond</keyword>